<sequence>MMESLREATVNFEFYEMRAERRWEDDMVKALTMMKGASKDDKQHQFRETEAMKKIFEAQSRESLQAWILLEEHQRVVKVMKDAVNQLKKHVVSCHRNFDHHVEDLVRETRKAGGTTREAMRIAGLVCDYGGANYDFLLNVEERHT</sequence>
<evidence type="ECO:0000313" key="1">
    <source>
        <dbReference type="EMBL" id="KAG0588559.1"/>
    </source>
</evidence>
<organism evidence="1 2">
    <name type="scientific">Ceratodon purpureus</name>
    <name type="common">Fire moss</name>
    <name type="synonym">Dicranum purpureum</name>
    <dbReference type="NCBI Taxonomy" id="3225"/>
    <lineage>
        <taxon>Eukaryota</taxon>
        <taxon>Viridiplantae</taxon>
        <taxon>Streptophyta</taxon>
        <taxon>Embryophyta</taxon>
        <taxon>Bryophyta</taxon>
        <taxon>Bryophytina</taxon>
        <taxon>Bryopsida</taxon>
        <taxon>Dicranidae</taxon>
        <taxon>Pseudoditrichales</taxon>
        <taxon>Ditrichaceae</taxon>
        <taxon>Ceratodon</taxon>
    </lineage>
</organism>
<dbReference type="Proteomes" id="UP000822688">
    <property type="component" value="Chromosome 2"/>
</dbReference>
<dbReference type="AlphaFoldDB" id="A0A8T0J0A5"/>
<evidence type="ECO:0000313" key="2">
    <source>
        <dbReference type="Proteomes" id="UP000822688"/>
    </source>
</evidence>
<gene>
    <name evidence="1" type="ORF">KC19_2G252100</name>
</gene>
<keyword evidence="2" id="KW-1185">Reference proteome</keyword>
<comment type="caution">
    <text evidence="1">The sequence shown here is derived from an EMBL/GenBank/DDBJ whole genome shotgun (WGS) entry which is preliminary data.</text>
</comment>
<dbReference type="EMBL" id="CM026422">
    <property type="protein sequence ID" value="KAG0588559.1"/>
    <property type="molecule type" value="Genomic_DNA"/>
</dbReference>
<accession>A0A8T0J0A5</accession>
<name>A0A8T0J0A5_CERPU</name>
<reference evidence="1" key="1">
    <citation type="submission" date="2020-06" db="EMBL/GenBank/DDBJ databases">
        <title>WGS assembly of Ceratodon purpureus strain R40.</title>
        <authorList>
            <person name="Carey S.B."/>
            <person name="Jenkins J."/>
            <person name="Shu S."/>
            <person name="Lovell J.T."/>
            <person name="Sreedasyam A."/>
            <person name="Maumus F."/>
            <person name="Tiley G.P."/>
            <person name="Fernandez-Pozo N."/>
            <person name="Barry K."/>
            <person name="Chen C."/>
            <person name="Wang M."/>
            <person name="Lipzen A."/>
            <person name="Daum C."/>
            <person name="Saski C.A."/>
            <person name="Payton A.C."/>
            <person name="Mcbreen J.C."/>
            <person name="Conrad R.E."/>
            <person name="Kollar L.M."/>
            <person name="Olsson S."/>
            <person name="Huttunen S."/>
            <person name="Landis J.B."/>
            <person name="Wickett N.J."/>
            <person name="Johnson M.G."/>
            <person name="Rensing S.A."/>
            <person name="Grimwood J."/>
            <person name="Schmutz J."/>
            <person name="Mcdaniel S.F."/>
        </authorList>
    </citation>
    <scope>NUCLEOTIDE SEQUENCE</scope>
    <source>
        <strain evidence="1">R40</strain>
    </source>
</reference>
<proteinExistence type="predicted"/>
<protein>
    <submittedName>
        <fullName evidence="1">Uncharacterized protein</fullName>
    </submittedName>
</protein>